<evidence type="ECO:0000313" key="2">
    <source>
        <dbReference type="EMBL" id="OYD59342.1"/>
    </source>
</evidence>
<gene>
    <name evidence="2" type="ORF">CGZ90_05480</name>
</gene>
<name>A0A235FDR0_9BACL</name>
<dbReference type="Proteomes" id="UP000215059">
    <property type="component" value="Unassembled WGS sequence"/>
</dbReference>
<feature type="transmembrane region" description="Helical" evidence="1">
    <location>
        <begin position="62"/>
        <end position="80"/>
    </location>
</feature>
<keyword evidence="3" id="KW-1185">Reference proteome</keyword>
<evidence type="ECO:0000256" key="1">
    <source>
        <dbReference type="SAM" id="Phobius"/>
    </source>
</evidence>
<organism evidence="2 3">
    <name type="scientific">Fictibacillus aquaticus</name>
    <dbReference type="NCBI Taxonomy" id="2021314"/>
    <lineage>
        <taxon>Bacteria</taxon>
        <taxon>Bacillati</taxon>
        <taxon>Bacillota</taxon>
        <taxon>Bacilli</taxon>
        <taxon>Bacillales</taxon>
        <taxon>Fictibacillaceae</taxon>
        <taxon>Fictibacillus</taxon>
    </lineage>
</organism>
<protein>
    <submittedName>
        <fullName evidence="2">Uncharacterized protein</fullName>
    </submittedName>
</protein>
<dbReference type="EMBL" id="NOII01000001">
    <property type="protein sequence ID" value="OYD59342.1"/>
    <property type="molecule type" value="Genomic_DNA"/>
</dbReference>
<proteinExistence type="predicted"/>
<keyword evidence="1" id="KW-0472">Membrane</keyword>
<keyword evidence="1" id="KW-1133">Transmembrane helix</keyword>
<accession>A0A235FDR0</accession>
<feature type="transmembrane region" description="Helical" evidence="1">
    <location>
        <begin position="20"/>
        <end position="42"/>
    </location>
</feature>
<comment type="caution">
    <text evidence="2">The sequence shown here is derived from an EMBL/GenBank/DDBJ whole genome shotgun (WGS) entry which is preliminary data.</text>
</comment>
<reference evidence="2 3" key="1">
    <citation type="submission" date="2017-07" db="EMBL/GenBank/DDBJ databases">
        <title>Fictibacillus sp. nov. GDSW-R2A3 Genome sequencing and assembly.</title>
        <authorList>
            <person name="Mayilraj S."/>
        </authorList>
    </citation>
    <scope>NUCLEOTIDE SEQUENCE [LARGE SCALE GENOMIC DNA]</scope>
    <source>
        <strain evidence="2 3">GDSW-R2A3</strain>
    </source>
</reference>
<sequence>MEIFGLIIVFAIIRWEKNELNLHSFVKELFILSACFILIRLIKSYMVNNWEIPQLPETFEVWIGGFFMFGLACYYSFACWRKFKKKISQ</sequence>
<keyword evidence="1" id="KW-0812">Transmembrane</keyword>
<dbReference type="AlphaFoldDB" id="A0A235FDR0"/>
<evidence type="ECO:0000313" key="3">
    <source>
        <dbReference type="Proteomes" id="UP000215059"/>
    </source>
</evidence>